<evidence type="ECO:0000256" key="7">
    <source>
        <dbReference type="ARBA" id="ARBA00023006"/>
    </source>
</evidence>
<accession>A0A9E7I3V6</accession>
<proteinExistence type="inferred from homology"/>
<dbReference type="GO" id="GO:0005789">
    <property type="term" value="C:endoplasmic reticulum membrane"/>
    <property type="evidence" value="ECO:0007669"/>
    <property type="project" value="UniProtKB-SubCell"/>
</dbReference>
<name>A0A9E7I3V6_9LILI</name>
<dbReference type="PANTHER" id="PTHR13190">
    <property type="entry name" value="AUTOPHAGY-RELATED 2, ISOFORM A"/>
    <property type="match status" value="1"/>
</dbReference>
<dbReference type="GO" id="GO:0061908">
    <property type="term" value="C:phagophore"/>
    <property type="evidence" value="ECO:0007669"/>
    <property type="project" value="TreeGrafter"/>
</dbReference>
<evidence type="ECO:0000256" key="2">
    <source>
        <dbReference type="ARBA" id="ARBA00004623"/>
    </source>
</evidence>
<evidence type="ECO:0000313" key="13">
    <source>
        <dbReference type="Proteomes" id="UP001055439"/>
    </source>
</evidence>
<evidence type="ECO:0000256" key="5">
    <source>
        <dbReference type="ARBA" id="ARBA00022448"/>
    </source>
</evidence>
<comment type="similarity">
    <text evidence="3">Belongs to the ATG2 family.</text>
</comment>
<dbReference type="GO" id="GO:0006869">
    <property type="term" value="P:lipid transport"/>
    <property type="evidence" value="ECO:0007669"/>
    <property type="project" value="UniProtKB-KW"/>
</dbReference>
<evidence type="ECO:0000256" key="6">
    <source>
        <dbReference type="ARBA" id="ARBA00022824"/>
    </source>
</evidence>
<evidence type="ECO:0000313" key="12">
    <source>
        <dbReference type="EMBL" id="URE45210.1"/>
    </source>
</evidence>
<dbReference type="GO" id="GO:0032266">
    <property type="term" value="F:phosphatidylinositol-3-phosphate binding"/>
    <property type="evidence" value="ECO:0007669"/>
    <property type="project" value="TreeGrafter"/>
</dbReference>
<dbReference type="GO" id="GO:0000422">
    <property type="term" value="P:autophagy of mitochondrion"/>
    <property type="evidence" value="ECO:0007669"/>
    <property type="project" value="TreeGrafter"/>
</dbReference>
<dbReference type="GO" id="GO:0061723">
    <property type="term" value="P:glycophagy"/>
    <property type="evidence" value="ECO:0007669"/>
    <property type="project" value="TreeGrafter"/>
</dbReference>
<dbReference type="GO" id="GO:0061709">
    <property type="term" value="P:reticulophagy"/>
    <property type="evidence" value="ECO:0007669"/>
    <property type="project" value="TreeGrafter"/>
</dbReference>
<keyword evidence="6" id="KW-0256">Endoplasmic reticulum</keyword>
<dbReference type="GO" id="GO:0000045">
    <property type="term" value="P:autophagosome assembly"/>
    <property type="evidence" value="ECO:0007669"/>
    <property type="project" value="TreeGrafter"/>
</dbReference>
<keyword evidence="5" id="KW-0813">Transport</keyword>
<dbReference type="PANTHER" id="PTHR13190:SF1">
    <property type="entry name" value="AUTOPHAGY-RELATED 2, ISOFORM A"/>
    <property type="match status" value="1"/>
</dbReference>
<reference evidence="12" key="1">
    <citation type="submission" date="2022-05" db="EMBL/GenBank/DDBJ databases">
        <title>The Musa troglodytarum L. genome provides insights into the mechanism of non-climacteric behaviour and enrichment of carotenoids.</title>
        <authorList>
            <person name="Wang J."/>
        </authorList>
    </citation>
    <scope>NUCLEOTIDE SEQUENCE</scope>
    <source>
        <tissue evidence="12">Leaf</tissue>
    </source>
</reference>
<dbReference type="Proteomes" id="UP001055439">
    <property type="component" value="Chromosome 9"/>
</dbReference>
<sequence length="401" mass="43418">MFSGWDFSRSGAIKRVCKFLLKKKLGEVILGDIDLDQLDVQLSTGTIHLSDLALNVDFLNQKIAGAPIVVKEGSLKSLSIKIPWKLRNCEIEVDELELVLGPFSESNIPPTDADCSPLSHDGQQRISTDVDQIEPGPSQDYCSSIPVDVHEGVKTIAKIVKWILTSFHGIDLQLKHVCAIGVYGWNNICQTVVGQWLEDIAHNQVHELLNGLPPVKSLFAVSSGASKLVSMPVKSYKKDHKLLKGMQRGAMAFIKSISVETVRLGVHLAAGAHEILLQTEYILTSIPMSVPLSEIKRKKANVRSNQPENAQEGIQQAYESLSDGFGRTASAILGTPLKSYQRGAGAGSAFATAIRGAPAAAIAPFSASARAVHCTLLGLRNSLDPEHKQESKEKYLGPSQS</sequence>
<protein>
    <recommendedName>
        <fullName evidence="4">Autophagy-related protein 2</fullName>
    </recommendedName>
</protein>
<dbReference type="GO" id="GO:0034045">
    <property type="term" value="C:phagophore assembly site membrane"/>
    <property type="evidence" value="ECO:0007669"/>
    <property type="project" value="UniProtKB-SubCell"/>
</dbReference>
<dbReference type="GO" id="GO:0043495">
    <property type="term" value="F:protein-membrane adaptor activity"/>
    <property type="evidence" value="ECO:0007669"/>
    <property type="project" value="TreeGrafter"/>
</dbReference>
<keyword evidence="7" id="KW-0072">Autophagy</keyword>
<keyword evidence="13" id="KW-1185">Reference proteome</keyword>
<evidence type="ECO:0000256" key="9">
    <source>
        <dbReference type="ARBA" id="ARBA00023136"/>
    </source>
</evidence>
<keyword evidence="9" id="KW-0472">Membrane</keyword>
<evidence type="ECO:0000256" key="10">
    <source>
        <dbReference type="ARBA" id="ARBA00024479"/>
    </source>
</evidence>
<keyword evidence="8" id="KW-0445">Lipid transport</keyword>
<dbReference type="InterPro" id="IPR026849">
    <property type="entry name" value="ATG2"/>
</dbReference>
<evidence type="ECO:0000256" key="4">
    <source>
        <dbReference type="ARBA" id="ARBA00018070"/>
    </source>
</evidence>
<dbReference type="AlphaFoldDB" id="A0A9E7I3V6"/>
<dbReference type="EMBL" id="CP097511">
    <property type="protein sequence ID" value="URE45210.1"/>
    <property type="molecule type" value="Genomic_DNA"/>
</dbReference>
<organism evidence="12 13">
    <name type="scientific">Musa troglodytarum</name>
    <name type="common">fe'i banana</name>
    <dbReference type="NCBI Taxonomy" id="320322"/>
    <lineage>
        <taxon>Eukaryota</taxon>
        <taxon>Viridiplantae</taxon>
        <taxon>Streptophyta</taxon>
        <taxon>Embryophyta</taxon>
        <taxon>Tracheophyta</taxon>
        <taxon>Spermatophyta</taxon>
        <taxon>Magnoliopsida</taxon>
        <taxon>Liliopsida</taxon>
        <taxon>Zingiberales</taxon>
        <taxon>Musaceae</taxon>
        <taxon>Musa</taxon>
    </lineage>
</organism>
<evidence type="ECO:0000256" key="3">
    <source>
        <dbReference type="ARBA" id="ARBA00009714"/>
    </source>
</evidence>
<evidence type="ECO:0000256" key="8">
    <source>
        <dbReference type="ARBA" id="ARBA00023055"/>
    </source>
</evidence>
<evidence type="ECO:0000256" key="1">
    <source>
        <dbReference type="ARBA" id="ARBA00004406"/>
    </source>
</evidence>
<gene>
    <name evidence="12" type="ORF">MUK42_14340</name>
</gene>
<dbReference type="OrthoDB" id="18982at2759"/>
<dbReference type="GO" id="GO:0034727">
    <property type="term" value="P:piecemeal microautophagy of the nucleus"/>
    <property type="evidence" value="ECO:0007669"/>
    <property type="project" value="TreeGrafter"/>
</dbReference>
<dbReference type="Pfam" id="PF13329">
    <property type="entry name" value="ATG2_CAD"/>
    <property type="match status" value="2"/>
</dbReference>
<comment type="subcellular location">
    <subcellularLocation>
        <location evidence="1">Endoplasmic reticulum membrane</location>
        <topology evidence="1">Peripheral membrane protein</topology>
    </subcellularLocation>
    <subcellularLocation>
        <location evidence="2">Preautophagosomal structure membrane</location>
        <topology evidence="2">Peripheral membrane protein</topology>
    </subcellularLocation>
</comment>
<comment type="catalytic activity">
    <reaction evidence="11">
        <text>a 1,2-diacyl-sn-glycero-3-phosphoethanolamine(in) = a 1,2-diacyl-sn-glycero-3-phosphoethanolamine(out)</text>
        <dbReference type="Rhea" id="RHEA:38895"/>
        <dbReference type="ChEBI" id="CHEBI:64612"/>
    </reaction>
</comment>
<comment type="catalytic activity">
    <reaction evidence="10">
        <text>a 1,2-diacyl-sn-glycero-3-phospho-L-serine(in) = a 1,2-diacyl-sn-glycero-3-phospho-L-serine(out)</text>
        <dbReference type="Rhea" id="RHEA:38663"/>
        <dbReference type="ChEBI" id="CHEBI:57262"/>
    </reaction>
</comment>
<evidence type="ECO:0000256" key="11">
    <source>
        <dbReference type="ARBA" id="ARBA00024615"/>
    </source>
</evidence>